<name>A0A564ZWW4_PLAVI</name>
<gene>
    <name evidence="1" type="ORF">PVP01_1000600</name>
</gene>
<dbReference type="EMBL" id="LT635621">
    <property type="protein sequence ID" value="VUZ96300.1"/>
    <property type="molecule type" value="Genomic_DNA"/>
</dbReference>
<organism evidence="1 2">
    <name type="scientific">Plasmodium vivax</name>
    <name type="common">malaria parasite P. vivax</name>
    <dbReference type="NCBI Taxonomy" id="5855"/>
    <lineage>
        <taxon>Eukaryota</taxon>
        <taxon>Sar</taxon>
        <taxon>Alveolata</taxon>
        <taxon>Apicomplexa</taxon>
        <taxon>Aconoidasida</taxon>
        <taxon>Haemosporida</taxon>
        <taxon>Plasmodiidae</taxon>
        <taxon>Plasmodium</taxon>
        <taxon>Plasmodium (Plasmodium)</taxon>
    </lineage>
</organism>
<accession>A0A564ZWW4</accession>
<sequence>MEYPFLEEMLNLYDEFVKSANDNPVNSDILKICDESANYEMSPTENQINACKKLLRNLFLCKGNNDDEKFTKHCFYLYIWLYFEKKQWKLSDILIKKVFELDTLKNEVNPSELCPYAKIDKDGTLDEKLIDLYVFDNDIEILKEISKEKIDSGDCIFKRFIQNCIKTYKSTCDEYESNGQKNPFYNEYKCTNLESFKTNYTSLTNIQTINGNIPTLDSKDFENFFTCSSVDNKQLDSSRTITTPTVIGILAGIFSLLGLTYKFTPVGKRFHSQYISGSIRNNLDIGENVTFLKKHNDSNIIASHDRYNVTYGTV</sequence>
<evidence type="ECO:0000313" key="2">
    <source>
        <dbReference type="Proteomes" id="UP000220605"/>
    </source>
</evidence>
<dbReference type="OrthoDB" id="386455at2759"/>
<dbReference type="AlphaFoldDB" id="A0A564ZWW4"/>
<evidence type="ECO:0000313" key="1">
    <source>
        <dbReference type="EMBL" id="VUZ96300.1"/>
    </source>
</evidence>
<dbReference type="VEuPathDB" id="PlasmoDB:PVP01_1000600"/>
<dbReference type="Proteomes" id="UP000220605">
    <property type="component" value="Chromosome 10"/>
</dbReference>
<proteinExistence type="predicted"/>
<protein>
    <submittedName>
        <fullName evidence="1">VIR protein</fullName>
    </submittedName>
</protein>
<reference evidence="2" key="1">
    <citation type="submission" date="2016-07" db="EMBL/GenBank/DDBJ databases">
        <authorList>
            <consortium name="Pathogen Informatics"/>
        </authorList>
    </citation>
    <scope>NUCLEOTIDE SEQUENCE [LARGE SCALE GENOMIC DNA]</scope>
</reference>
<dbReference type="VEuPathDB" id="PlasmoDB:PVW1_100021700"/>
<dbReference type="VEuPathDB" id="PlasmoDB:PVPAM_000030500"/>